<dbReference type="EMBL" id="MHQS01000019">
    <property type="protein sequence ID" value="OHA08282.1"/>
    <property type="molecule type" value="Genomic_DNA"/>
</dbReference>
<sequence>MTEQRNGVVAERLQHEDVARLIGLLLQDRMQLTDAEVAELLAHTEELGQRIYWLHRSYPYCIQDVQQYRVRKKDLSELPTKELQRRMKALNDRRAAIPREDVDDEIDDSFFEPDSINSDAHILHELLEERRKE</sequence>
<dbReference type="STRING" id="1802280.A3B37_02885"/>
<protein>
    <submittedName>
        <fullName evidence="1">Uncharacterized protein</fullName>
    </submittedName>
</protein>
<dbReference type="Proteomes" id="UP000176705">
    <property type="component" value="Unassembled WGS sequence"/>
</dbReference>
<dbReference type="AlphaFoldDB" id="A0A1G2LBV4"/>
<evidence type="ECO:0000313" key="1">
    <source>
        <dbReference type="EMBL" id="OHA08282.1"/>
    </source>
</evidence>
<proteinExistence type="predicted"/>
<gene>
    <name evidence="1" type="ORF">A3B37_02885</name>
</gene>
<reference evidence="1 2" key="1">
    <citation type="journal article" date="2016" name="Nat. Commun.">
        <title>Thousands of microbial genomes shed light on interconnected biogeochemical processes in an aquifer system.</title>
        <authorList>
            <person name="Anantharaman K."/>
            <person name="Brown C.T."/>
            <person name="Hug L.A."/>
            <person name="Sharon I."/>
            <person name="Castelle C.J."/>
            <person name="Probst A.J."/>
            <person name="Thomas B.C."/>
            <person name="Singh A."/>
            <person name="Wilkins M.J."/>
            <person name="Karaoz U."/>
            <person name="Brodie E.L."/>
            <person name="Williams K.H."/>
            <person name="Hubbard S.S."/>
            <person name="Banfield J.F."/>
        </authorList>
    </citation>
    <scope>NUCLEOTIDE SEQUENCE [LARGE SCALE GENOMIC DNA]</scope>
</reference>
<evidence type="ECO:0000313" key="2">
    <source>
        <dbReference type="Proteomes" id="UP000176705"/>
    </source>
</evidence>
<comment type="caution">
    <text evidence="1">The sequence shown here is derived from an EMBL/GenBank/DDBJ whole genome shotgun (WGS) entry which is preliminary data.</text>
</comment>
<accession>A0A1G2LBV4</accession>
<name>A0A1G2LBV4_9BACT</name>
<organism evidence="1 2">
    <name type="scientific">Candidatus Sungbacteria bacterium RIFCSPLOWO2_01_FULL_59_16</name>
    <dbReference type="NCBI Taxonomy" id="1802280"/>
    <lineage>
        <taxon>Bacteria</taxon>
        <taxon>Candidatus Sungiibacteriota</taxon>
    </lineage>
</organism>